<feature type="non-terminal residue" evidence="5">
    <location>
        <position position="1"/>
    </location>
</feature>
<dbReference type="InterPro" id="IPR040848">
    <property type="entry name" value="AAA_lid_7"/>
</dbReference>
<reference evidence="5 6" key="1">
    <citation type="submission" date="2020-02" db="EMBL/GenBank/DDBJ databases">
        <authorList>
            <person name="Ferguson B K."/>
        </authorList>
    </citation>
    <scope>NUCLEOTIDE SEQUENCE [LARGE SCALE GENOMIC DNA]</scope>
</reference>
<dbReference type="Pfam" id="PF17867">
    <property type="entry name" value="AAA_lid_7"/>
    <property type="match status" value="1"/>
</dbReference>
<dbReference type="Gene3D" id="3.40.50.300">
    <property type="entry name" value="P-loop containing nucleotide triphosphate hydrolases"/>
    <property type="match status" value="3"/>
</dbReference>
<keyword evidence="1" id="KW-0547">Nucleotide-binding</keyword>
<dbReference type="OrthoDB" id="422220at2759"/>
<accession>A0A6H5H8Z7</accession>
<gene>
    <name evidence="5" type="ORF">NTEN_LOCUS17649</name>
</gene>
<feature type="domain" description="Midasin AAA lid" evidence="4">
    <location>
        <begin position="334"/>
        <end position="419"/>
    </location>
</feature>
<dbReference type="GO" id="GO:0005524">
    <property type="term" value="F:ATP binding"/>
    <property type="evidence" value="ECO:0007669"/>
    <property type="project" value="UniProtKB-KW"/>
</dbReference>
<dbReference type="GO" id="GO:0000027">
    <property type="term" value="P:ribosomal large subunit assembly"/>
    <property type="evidence" value="ECO:0007669"/>
    <property type="project" value="TreeGrafter"/>
</dbReference>
<evidence type="ECO:0000256" key="1">
    <source>
        <dbReference type="ARBA" id="ARBA00022741"/>
    </source>
</evidence>
<feature type="domain" description="ATPase dynein-related AAA" evidence="3">
    <location>
        <begin position="529"/>
        <end position="608"/>
    </location>
</feature>
<evidence type="ECO:0008006" key="7">
    <source>
        <dbReference type="Google" id="ProtNLM"/>
    </source>
</evidence>
<dbReference type="GO" id="GO:0000055">
    <property type="term" value="P:ribosomal large subunit export from nucleus"/>
    <property type="evidence" value="ECO:0007669"/>
    <property type="project" value="TreeGrafter"/>
</dbReference>
<sequence length="626" mass="69339">LLTDPTRGSVHTDADATVDNLVTEKTPRHYDYSHLVQTTRCGILADDTHPLALNPDRESRCTLPEQNPPTFHILCQLPVPHPGARFSRITPLNTQTGGMPMHGENPVHGRISADSEREEKSLRHREVRFPVELSGSDSRRDFSRQDVTGHIFGPGCWPQVLQDQQSSAHRPPGIRRNVLRRSCYRLSSLPRRSDVGEVPHSRGNSASSPCEICSDGENGTGWLKARILADTTTGISTSLTKVTWSWPDEFARQRSAKSFEAFWKRGSSAKSTLTIYLLAPTTCLNTLRLLRSLQIPSRAILLEGSPGVGKTSIVAALAKATGHQVFVEPLSKEDLLVIVKGSHPTLDSGLAEKMIQLTYELNGKAKTENWAGGPWEWNLRDLSFWIKSFDALDGRQIPGAFVKTIYADRLRRSSERQSVGDSYCGKSSVVKTLAQLVGKKVYSIPVSSAMDTTELLGGFEQVLMYSSGRHTLGQAVVSIKRKIDHLFRVVDDFLENCSVVCREDKDRLDGVKKELIDLNDCVDKQGALAGGNFEWVDSILVKCLQEGNWLVVDNVNLCSGAVLDRLNGLLEPDGVLVLGERGVGPDSEEVVIRPHEDFRIIFTMDPARGNISRWVIIFDKCSQLTK</sequence>
<evidence type="ECO:0000256" key="2">
    <source>
        <dbReference type="ARBA" id="ARBA00022840"/>
    </source>
</evidence>
<keyword evidence="6" id="KW-1185">Reference proteome</keyword>
<dbReference type="GO" id="GO:0016887">
    <property type="term" value="F:ATP hydrolysis activity"/>
    <property type="evidence" value="ECO:0007669"/>
    <property type="project" value="InterPro"/>
</dbReference>
<keyword evidence="2" id="KW-0067">ATP-binding</keyword>
<dbReference type="GO" id="GO:0030687">
    <property type="term" value="C:preribosome, large subunit precursor"/>
    <property type="evidence" value="ECO:0007669"/>
    <property type="project" value="TreeGrafter"/>
</dbReference>
<proteinExistence type="predicted"/>
<evidence type="ECO:0000259" key="3">
    <source>
        <dbReference type="Pfam" id="PF07728"/>
    </source>
</evidence>
<dbReference type="Pfam" id="PF07728">
    <property type="entry name" value="AAA_5"/>
    <property type="match status" value="1"/>
</dbReference>
<name>A0A6H5H8Z7_9HEMI</name>
<dbReference type="InterPro" id="IPR027417">
    <property type="entry name" value="P-loop_NTPase"/>
</dbReference>
<dbReference type="InterPro" id="IPR011704">
    <property type="entry name" value="ATPase_dyneun-rel_AAA"/>
</dbReference>
<dbReference type="PANTHER" id="PTHR48103">
    <property type="entry name" value="MIDASIN-RELATED"/>
    <property type="match status" value="1"/>
</dbReference>
<dbReference type="AlphaFoldDB" id="A0A6H5H8Z7"/>
<dbReference type="Proteomes" id="UP000479000">
    <property type="component" value="Unassembled WGS sequence"/>
</dbReference>
<evidence type="ECO:0000313" key="6">
    <source>
        <dbReference type="Proteomes" id="UP000479000"/>
    </source>
</evidence>
<evidence type="ECO:0000313" key="5">
    <source>
        <dbReference type="EMBL" id="CAB0012963.1"/>
    </source>
</evidence>
<dbReference type="GO" id="GO:0005634">
    <property type="term" value="C:nucleus"/>
    <property type="evidence" value="ECO:0007669"/>
    <property type="project" value="TreeGrafter"/>
</dbReference>
<organism evidence="5 6">
    <name type="scientific">Nesidiocoris tenuis</name>
    <dbReference type="NCBI Taxonomy" id="355587"/>
    <lineage>
        <taxon>Eukaryota</taxon>
        <taxon>Metazoa</taxon>
        <taxon>Ecdysozoa</taxon>
        <taxon>Arthropoda</taxon>
        <taxon>Hexapoda</taxon>
        <taxon>Insecta</taxon>
        <taxon>Pterygota</taxon>
        <taxon>Neoptera</taxon>
        <taxon>Paraneoptera</taxon>
        <taxon>Hemiptera</taxon>
        <taxon>Heteroptera</taxon>
        <taxon>Panheteroptera</taxon>
        <taxon>Cimicomorpha</taxon>
        <taxon>Miridae</taxon>
        <taxon>Dicyphina</taxon>
        <taxon>Nesidiocoris</taxon>
    </lineage>
</organism>
<dbReference type="EMBL" id="CADCXU010025674">
    <property type="protein sequence ID" value="CAB0012963.1"/>
    <property type="molecule type" value="Genomic_DNA"/>
</dbReference>
<dbReference type="SUPFAM" id="SSF52540">
    <property type="entry name" value="P-loop containing nucleoside triphosphate hydrolases"/>
    <property type="match status" value="2"/>
</dbReference>
<protein>
    <recommendedName>
        <fullName evidence="7">AAA+ ATPase domain-containing protein</fullName>
    </recommendedName>
</protein>
<dbReference type="PANTHER" id="PTHR48103:SF2">
    <property type="entry name" value="MIDASIN"/>
    <property type="match status" value="1"/>
</dbReference>
<evidence type="ECO:0000259" key="4">
    <source>
        <dbReference type="Pfam" id="PF17867"/>
    </source>
</evidence>